<dbReference type="Gramene" id="GBG84387">
    <property type="protein sequence ID" value="GBG84387"/>
    <property type="gene ID" value="CBR_g38360"/>
</dbReference>
<protein>
    <submittedName>
        <fullName evidence="2">Uncharacterized protein</fullName>
    </submittedName>
</protein>
<feature type="compositionally biased region" description="Basic and acidic residues" evidence="1">
    <location>
        <begin position="286"/>
        <end position="295"/>
    </location>
</feature>
<organism evidence="2 3">
    <name type="scientific">Chara braunii</name>
    <name type="common">Braun's stonewort</name>
    <dbReference type="NCBI Taxonomy" id="69332"/>
    <lineage>
        <taxon>Eukaryota</taxon>
        <taxon>Viridiplantae</taxon>
        <taxon>Streptophyta</taxon>
        <taxon>Charophyceae</taxon>
        <taxon>Charales</taxon>
        <taxon>Characeae</taxon>
        <taxon>Chara</taxon>
    </lineage>
</organism>
<name>A0A388LPZ3_CHABU</name>
<evidence type="ECO:0000313" key="3">
    <source>
        <dbReference type="Proteomes" id="UP000265515"/>
    </source>
</evidence>
<evidence type="ECO:0000256" key="1">
    <source>
        <dbReference type="SAM" id="MobiDB-lite"/>
    </source>
</evidence>
<sequence>MAEDGNESHTHNCYNEVLVDFRTDFHGSVFEKYHVVPIQVATLEAFCDLHLKIPVYSDFSEVLLQPGNADLLRRDPDSFLDKYGEDFELGWSTADIIDIVEDFLVKSSEMFEEISKKADVNWEESCEDLNIRLIEHALSRCDSETLDIFFHIAQETDFALAKELFNFVKDTYPVQERYRSRKISNKAVQIIDFDLIGADSKRFRLRMHMHEEVGRNENDNTYGWDAEVRDRETGILIATADGSDGTRLNVVAENIVKQRYKPHGDVPTLTRKSGYFDVNKFKLSDEELDESDGRPPRVLSRRTKERLRRARRRSGL</sequence>
<reference evidence="2 3" key="1">
    <citation type="journal article" date="2018" name="Cell">
        <title>The Chara Genome: Secondary Complexity and Implications for Plant Terrestrialization.</title>
        <authorList>
            <person name="Nishiyama T."/>
            <person name="Sakayama H."/>
            <person name="Vries J.D."/>
            <person name="Buschmann H."/>
            <person name="Saint-Marcoux D."/>
            <person name="Ullrich K.K."/>
            <person name="Haas F.B."/>
            <person name="Vanderstraeten L."/>
            <person name="Becker D."/>
            <person name="Lang D."/>
            <person name="Vosolsobe S."/>
            <person name="Rombauts S."/>
            <person name="Wilhelmsson P.K.I."/>
            <person name="Janitza P."/>
            <person name="Kern R."/>
            <person name="Heyl A."/>
            <person name="Rumpler F."/>
            <person name="Villalobos L.I.A.C."/>
            <person name="Clay J.M."/>
            <person name="Skokan R."/>
            <person name="Toyoda A."/>
            <person name="Suzuki Y."/>
            <person name="Kagoshima H."/>
            <person name="Schijlen E."/>
            <person name="Tajeshwar N."/>
            <person name="Catarino B."/>
            <person name="Hetherington A.J."/>
            <person name="Saltykova A."/>
            <person name="Bonnot C."/>
            <person name="Breuninger H."/>
            <person name="Symeonidi A."/>
            <person name="Radhakrishnan G.V."/>
            <person name="Van Nieuwerburgh F."/>
            <person name="Deforce D."/>
            <person name="Chang C."/>
            <person name="Karol K.G."/>
            <person name="Hedrich R."/>
            <person name="Ulvskov P."/>
            <person name="Glockner G."/>
            <person name="Delwiche C.F."/>
            <person name="Petrasek J."/>
            <person name="Van de Peer Y."/>
            <person name="Friml J."/>
            <person name="Beilby M."/>
            <person name="Dolan L."/>
            <person name="Kohara Y."/>
            <person name="Sugano S."/>
            <person name="Fujiyama A."/>
            <person name="Delaux P.-M."/>
            <person name="Quint M."/>
            <person name="TheiBen G."/>
            <person name="Hagemann M."/>
            <person name="Harholt J."/>
            <person name="Dunand C."/>
            <person name="Zachgo S."/>
            <person name="Langdale J."/>
            <person name="Maumus F."/>
            <person name="Straeten D.V.D."/>
            <person name="Gould S.B."/>
            <person name="Rensing S.A."/>
        </authorList>
    </citation>
    <scope>NUCLEOTIDE SEQUENCE [LARGE SCALE GENOMIC DNA]</scope>
    <source>
        <strain evidence="2 3">S276</strain>
    </source>
</reference>
<feature type="compositionally biased region" description="Basic residues" evidence="1">
    <location>
        <begin position="299"/>
        <end position="316"/>
    </location>
</feature>
<dbReference type="EMBL" id="BFEA01000474">
    <property type="protein sequence ID" value="GBG84387.1"/>
    <property type="molecule type" value="Genomic_DNA"/>
</dbReference>
<dbReference type="AlphaFoldDB" id="A0A388LPZ3"/>
<proteinExistence type="predicted"/>
<comment type="caution">
    <text evidence="2">The sequence shown here is derived from an EMBL/GenBank/DDBJ whole genome shotgun (WGS) entry which is preliminary data.</text>
</comment>
<keyword evidence="3" id="KW-1185">Reference proteome</keyword>
<gene>
    <name evidence="2" type="ORF">CBR_g38360</name>
</gene>
<dbReference type="Proteomes" id="UP000265515">
    <property type="component" value="Unassembled WGS sequence"/>
</dbReference>
<accession>A0A388LPZ3</accession>
<feature type="region of interest" description="Disordered" evidence="1">
    <location>
        <begin position="286"/>
        <end position="316"/>
    </location>
</feature>
<evidence type="ECO:0000313" key="2">
    <source>
        <dbReference type="EMBL" id="GBG84387.1"/>
    </source>
</evidence>